<evidence type="ECO:0000313" key="1">
    <source>
        <dbReference type="EMBL" id="OCT87581.1"/>
    </source>
</evidence>
<reference evidence="2" key="1">
    <citation type="journal article" date="2016" name="Nature">
        <title>Genome evolution in the allotetraploid frog Xenopus laevis.</title>
        <authorList>
            <person name="Session A.M."/>
            <person name="Uno Y."/>
            <person name="Kwon T."/>
            <person name="Chapman J.A."/>
            <person name="Toyoda A."/>
            <person name="Takahashi S."/>
            <person name="Fukui A."/>
            <person name="Hikosaka A."/>
            <person name="Suzuki A."/>
            <person name="Kondo M."/>
            <person name="van Heeringen S.J."/>
            <person name="Quigley I."/>
            <person name="Heinz S."/>
            <person name="Ogino H."/>
            <person name="Ochi H."/>
            <person name="Hellsten U."/>
            <person name="Lyons J.B."/>
            <person name="Simakov O."/>
            <person name="Putnam N."/>
            <person name="Stites J."/>
            <person name="Kuroki Y."/>
            <person name="Tanaka T."/>
            <person name="Michiue T."/>
            <person name="Watanabe M."/>
            <person name="Bogdanovic O."/>
            <person name="Lister R."/>
            <person name="Georgiou G."/>
            <person name="Paranjpe S.S."/>
            <person name="van Kruijsbergen I."/>
            <person name="Shu S."/>
            <person name="Carlson J."/>
            <person name="Kinoshita T."/>
            <person name="Ohta Y."/>
            <person name="Mawaribuchi S."/>
            <person name="Jenkins J."/>
            <person name="Grimwood J."/>
            <person name="Schmutz J."/>
            <person name="Mitros T."/>
            <person name="Mozaffari S.V."/>
            <person name="Suzuki Y."/>
            <person name="Haramoto Y."/>
            <person name="Yamamoto T.S."/>
            <person name="Takagi C."/>
            <person name="Heald R."/>
            <person name="Miller K."/>
            <person name="Haudenschild C."/>
            <person name="Kitzman J."/>
            <person name="Nakayama T."/>
            <person name="Izutsu Y."/>
            <person name="Robert J."/>
            <person name="Fortriede J."/>
            <person name="Burns K."/>
            <person name="Lotay V."/>
            <person name="Karimi K."/>
            <person name="Yasuoka Y."/>
            <person name="Dichmann D.S."/>
            <person name="Flajnik M.F."/>
            <person name="Houston D.W."/>
            <person name="Shendure J."/>
            <person name="DuPasquier L."/>
            <person name="Vize P.D."/>
            <person name="Zorn A.M."/>
            <person name="Ito M."/>
            <person name="Marcotte E.M."/>
            <person name="Wallingford J.B."/>
            <person name="Ito Y."/>
            <person name="Asashima M."/>
            <person name="Ueno N."/>
            <person name="Matsuda Y."/>
            <person name="Veenstra G.J."/>
            <person name="Fujiyama A."/>
            <person name="Harland R.M."/>
            <person name="Taira M."/>
            <person name="Rokhsar D.S."/>
        </authorList>
    </citation>
    <scope>NUCLEOTIDE SEQUENCE [LARGE SCALE GENOMIC DNA]</scope>
    <source>
        <strain evidence="2">J</strain>
    </source>
</reference>
<accession>A0A974DAR9</accession>
<gene>
    <name evidence="1" type="ORF">XELAEV_18021278mg</name>
</gene>
<dbReference type="AlphaFoldDB" id="A0A974DAR9"/>
<dbReference type="EMBL" id="CM004471">
    <property type="protein sequence ID" value="OCT87581.1"/>
    <property type="molecule type" value="Genomic_DNA"/>
</dbReference>
<name>A0A974DAR9_XENLA</name>
<dbReference type="Proteomes" id="UP000694892">
    <property type="component" value="Chromosome 3S"/>
</dbReference>
<evidence type="ECO:0000313" key="2">
    <source>
        <dbReference type="Proteomes" id="UP000694892"/>
    </source>
</evidence>
<protein>
    <submittedName>
        <fullName evidence="1">Uncharacterized protein</fullName>
    </submittedName>
</protein>
<sequence>MKSQNETGHKVAILSLRSHDIFKKANKSSYSKKLVSWNVSDQMRGVRGGNTEDGSGILHHWYLYSAFF</sequence>
<proteinExistence type="predicted"/>
<organism evidence="1 2">
    <name type="scientific">Xenopus laevis</name>
    <name type="common">African clawed frog</name>
    <dbReference type="NCBI Taxonomy" id="8355"/>
    <lineage>
        <taxon>Eukaryota</taxon>
        <taxon>Metazoa</taxon>
        <taxon>Chordata</taxon>
        <taxon>Craniata</taxon>
        <taxon>Vertebrata</taxon>
        <taxon>Euteleostomi</taxon>
        <taxon>Amphibia</taxon>
        <taxon>Batrachia</taxon>
        <taxon>Anura</taxon>
        <taxon>Pipoidea</taxon>
        <taxon>Pipidae</taxon>
        <taxon>Xenopodinae</taxon>
        <taxon>Xenopus</taxon>
        <taxon>Xenopus</taxon>
    </lineage>
</organism>